<feature type="transmembrane region" description="Helical" evidence="1">
    <location>
        <begin position="38"/>
        <end position="59"/>
    </location>
</feature>
<keyword evidence="3" id="KW-1185">Reference proteome</keyword>
<evidence type="ECO:0000313" key="3">
    <source>
        <dbReference type="Proteomes" id="UP000473008"/>
    </source>
</evidence>
<name>A0A6M1RIJ0_9GAMM</name>
<gene>
    <name evidence="2" type="ORF">G5S52_21685</name>
</gene>
<keyword evidence="1" id="KW-1133">Transmembrane helix</keyword>
<protein>
    <recommendedName>
        <fullName evidence="4">VanZ-like domain-containing protein</fullName>
    </recommendedName>
</protein>
<feature type="transmembrane region" description="Helical" evidence="1">
    <location>
        <begin position="12"/>
        <end position="31"/>
    </location>
</feature>
<dbReference type="RefSeq" id="WP_165018432.1">
    <property type="nucleotide sequence ID" value="NZ_JAALDL010000024.1"/>
</dbReference>
<comment type="caution">
    <text evidence="2">The sequence shown here is derived from an EMBL/GenBank/DDBJ whole genome shotgun (WGS) entry which is preliminary data.</text>
</comment>
<feature type="transmembrane region" description="Helical" evidence="1">
    <location>
        <begin position="65"/>
        <end position="84"/>
    </location>
</feature>
<evidence type="ECO:0000313" key="2">
    <source>
        <dbReference type="EMBL" id="NGO00141.1"/>
    </source>
</evidence>
<organism evidence="2 3">
    <name type="scientific">Grimontia sedimenti</name>
    <dbReference type="NCBI Taxonomy" id="2711294"/>
    <lineage>
        <taxon>Bacteria</taxon>
        <taxon>Pseudomonadati</taxon>
        <taxon>Pseudomonadota</taxon>
        <taxon>Gammaproteobacteria</taxon>
        <taxon>Vibrionales</taxon>
        <taxon>Vibrionaceae</taxon>
        <taxon>Grimontia</taxon>
    </lineage>
</organism>
<evidence type="ECO:0008006" key="4">
    <source>
        <dbReference type="Google" id="ProtNLM"/>
    </source>
</evidence>
<proteinExistence type="predicted"/>
<dbReference type="AlphaFoldDB" id="A0A6M1RIJ0"/>
<keyword evidence="1" id="KW-0812">Transmembrane</keyword>
<evidence type="ECO:0000256" key="1">
    <source>
        <dbReference type="SAM" id="Phobius"/>
    </source>
</evidence>
<sequence>MLSIDSTAYLWGHGDLVAHLLLFSLAAWMMLPFRFRGYLWLLLICVGVLSEVVQGWWLVGREGSVLDAITNIAGVLVVIGCCYARERRKVSQAVETP</sequence>
<keyword evidence="1" id="KW-0472">Membrane</keyword>
<dbReference type="Proteomes" id="UP000473008">
    <property type="component" value="Unassembled WGS sequence"/>
</dbReference>
<dbReference type="EMBL" id="JAALDL010000024">
    <property type="protein sequence ID" value="NGO00141.1"/>
    <property type="molecule type" value="Genomic_DNA"/>
</dbReference>
<accession>A0A6M1RIJ0</accession>
<reference evidence="2 3" key="1">
    <citation type="submission" date="2020-02" db="EMBL/GenBank/DDBJ databases">
        <title>The draft genome of Grimontia sedimenta sp. nov., isolated from benthic sediments near coral reefs south of Kuwait.</title>
        <authorList>
            <person name="Mahmoud H.M."/>
            <person name="Jose L."/>
            <person name="Eapen S."/>
        </authorList>
    </citation>
    <scope>NUCLEOTIDE SEQUENCE [LARGE SCALE GENOMIC DNA]</scope>
    <source>
        <strain evidence="2 3">S25</strain>
    </source>
</reference>